<feature type="transmembrane region" description="Helical" evidence="6">
    <location>
        <begin position="249"/>
        <end position="270"/>
    </location>
</feature>
<accession>A0A844GJX9</accession>
<feature type="transmembrane region" description="Helical" evidence="6">
    <location>
        <begin position="346"/>
        <end position="365"/>
    </location>
</feature>
<feature type="transmembrane region" description="Helical" evidence="6">
    <location>
        <begin position="80"/>
        <end position="96"/>
    </location>
</feature>
<keyword evidence="3 6" id="KW-1133">Transmembrane helix</keyword>
<evidence type="ECO:0000313" key="7">
    <source>
        <dbReference type="EMBL" id="MTD60971.1"/>
    </source>
</evidence>
<protein>
    <submittedName>
        <fullName evidence="7">Chloride channel protein</fullName>
    </submittedName>
</protein>
<dbReference type="PRINTS" id="PR00762">
    <property type="entry name" value="CLCHANNEL"/>
</dbReference>
<reference evidence="7 8" key="1">
    <citation type="submission" date="2019-11" db="EMBL/GenBank/DDBJ databases">
        <title>Draft genome sequence of Blautia luti DSM 14534T, isolated from human stool.</title>
        <authorList>
            <person name="Ortiz R."/>
            <person name="Melis-Arcos F."/>
            <person name="Covarrubias P."/>
            <person name="Cardenas J.P."/>
            <person name="Perez-Donoso J."/>
            <person name="Almonacid D."/>
        </authorList>
    </citation>
    <scope>NUCLEOTIDE SEQUENCE [LARGE SCALE GENOMIC DNA]</scope>
    <source>
        <strain evidence="7 8">DSM 14534</strain>
    </source>
</reference>
<dbReference type="Proteomes" id="UP000437824">
    <property type="component" value="Unassembled WGS sequence"/>
</dbReference>
<dbReference type="SUPFAM" id="SSF81340">
    <property type="entry name" value="Clc chloride channel"/>
    <property type="match status" value="1"/>
</dbReference>
<dbReference type="Pfam" id="PF00654">
    <property type="entry name" value="Voltage_CLC"/>
    <property type="match status" value="1"/>
</dbReference>
<evidence type="ECO:0000256" key="2">
    <source>
        <dbReference type="ARBA" id="ARBA00022692"/>
    </source>
</evidence>
<evidence type="ECO:0000256" key="3">
    <source>
        <dbReference type="ARBA" id="ARBA00022989"/>
    </source>
</evidence>
<feature type="transmembrane region" description="Helical" evidence="6">
    <location>
        <begin position="377"/>
        <end position="398"/>
    </location>
</feature>
<sequence length="444" mass="47935">MEKEEKSVVQENSTKEQSMEEKRPLKRKLRYYSGEIQRDVGNLVKWLMLAVLVGCIVGAASTLFSFMLKGVTNYRKENGWIFYLLPVMGLIIVFLYEKFGKDDGGTNQVLSTVRSQDDVPLLSAPLIFISTAFTHLAGGSAGREGAAIQLGGSIANQLGRWIHLDEEDRHVIVMCGMSAAFSALFGTPMAAAVFALEVVSVGVMYYTALMPCMIASLIASGFAAGMGVTPEAFHVVDIPELTIETGLKMGVVAAGCAVVSIVFCMVLNGVAGTYGKYFKNPYIRVVVGACLVIGITMLLGTTDYMGAGAELIEKAVEDGQARTFDFLWKLILTALTMRAGFRGGEIVPSFCIGATFGCTMGNWIGLSPSICAACGMAAVFCGVTNCPITSILIAFEMFGFKGVSFYLIAVSISYAASGYYGLYKDQTIVYSKYKARYVNKHTRF</sequence>
<organism evidence="7 8">
    <name type="scientific">Blautia luti DSM 14534 = JCM 17040</name>
    <dbReference type="NCBI Taxonomy" id="649762"/>
    <lineage>
        <taxon>Bacteria</taxon>
        <taxon>Bacillati</taxon>
        <taxon>Bacillota</taxon>
        <taxon>Clostridia</taxon>
        <taxon>Lachnospirales</taxon>
        <taxon>Lachnospiraceae</taxon>
        <taxon>Blautia</taxon>
    </lineage>
</organism>
<proteinExistence type="predicted"/>
<dbReference type="InterPro" id="IPR001807">
    <property type="entry name" value="ClC"/>
</dbReference>
<evidence type="ECO:0000256" key="4">
    <source>
        <dbReference type="ARBA" id="ARBA00023136"/>
    </source>
</evidence>
<name>A0A844GJX9_9FIRM</name>
<keyword evidence="2 6" id="KW-0812">Transmembrane</keyword>
<dbReference type="InterPro" id="IPR014743">
    <property type="entry name" value="Cl-channel_core"/>
</dbReference>
<dbReference type="PANTHER" id="PTHR43427:SF12">
    <property type="entry name" value="CHLORIDE TRANSPORTER"/>
    <property type="match status" value="1"/>
</dbReference>
<evidence type="ECO:0000256" key="6">
    <source>
        <dbReference type="SAM" id="Phobius"/>
    </source>
</evidence>
<dbReference type="AlphaFoldDB" id="A0A844GJX9"/>
<feature type="region of interest" description="Disordered" evidence="5">
    <location>
        <begin position="1"/>
        <end position="21"/>
    </location>
</feature>
<feature type="transmembrane region" description="Helical" evidence="6">
    <location>
        <begin position="404"/>
        <end position="423"/>
    </location>
</feature>
<keyword evidence="4 6" id="KW-0472">Membrane</keyword>
<dbReference type="GO" id="GO:0016020">
    <property type="term" value="C:membrane"/>
    <property type="evidence" value="ECO:0007669"/>
    <property type="project" value="UniProtKB-SubCell"/>
</dbReference>
<feature type="transmembrane region" description="Helical" evidence="6">
    <location>
        <begin position="171"/>
        <end position="196"/>
    </location>
</feature>
<dbReference type="InterPro" id="IPR050368">
    <property type="entry name" value="ClC-type_chloride_channel"/>
</dbReference>
<dbReference type="EMBL" id="WMBC01000004">
    <property type="protein sequence ID" value="MTD60971.1"/>
    <property type="molecule type" value="Genomic_DNA"/>
</dbReference>
<feature type="transmembrane region" description="Helical" evidence="6">
    <location>
        <begin position="203"/>
        <end position="229"/>
    </location>
</feature>
<feature type="transmembrane region" description="Helical" evidence="6">
    <location>
        <begin position="282"/>
        <end position="301"/>
    </location>
</feature>
<feature type="transmembrane region" description="Helical" evidence="6">
    <location>
        <begin position="46"/>
        <end position="68"/>
    </location>
</feature>
<evidence type="ECO:0000256" key="5">
    <source>
        <dbReference type="SAM" id="MobiDB-lite"/>
    </source>
</evidence>
<dbReference type="GO" id="GO:0015108">
    <property type="term" value="F:chloride transmembrane transporter activity"/>
    <property type="evidence" value="ECO:0007669"/>
    <property type="project" value="InterPro"/>
</dbReference>
<dbReference type="Gene3D" id="1.10.3080.10">
    <property type="entry name" value="Clc chloride channel"/>
    <property type="match status" value="1"/>
</dbReference>
<evidence type="ECO:0000256" key="1">
    <source>
        <dbReference type="ARBA" id="ARBA00004141"/>
    </source>
</evidence>
<dbReference type="PANTHER" id="PTHR43427">
    <property type="entry name" value="CHLORIDE CHANNEL PROTEIN CLC-E"/>
    <property type="match status" value="1"/>
</dbReference>
<evidence type="ECO:0000313" key="8">
    <source>
        <dbReference type="Proteomes" id="UP000437824"/>
    </source>
</evidence>
<gene>
    <name evidence="7" type="ORF">GKZ57_06710</name>
</gene>
<comment type="caution">
    <text evidence="7">The sequence shown here is derived from an EMBL/GenBank/DDBJ whole genome shotgun (WGS) entry which is preliminary data.</text>
</comment>
<comment type="subcellular location">
    <subcellularLocation>
        <location evidence="1">Membrane</location>
        <topology evidence="1">Multi-pass membrane protein</topology>
    </subcellularLocation>
</comment>